<dbReference type="PANTHER" id="PTHR36842:SF2">
    <property type="entry name" value="SLR0505 PROTEIN"/>
    <property type="match status" value="1"/>
</dbReference>
<protein>
    <recommendedName>
        <fullName evidence="5">Translocation protein TolB</fullName>
    </recommendedName>
</protein>
<dbReference type="PANTHER" id="PTHR36842">
    <property type="entry name" value="PROTEIN TOLB HOMOLOG"/>
    <property type="match status" value="1"/>
</dbReference>
<organism evidence="3 4">
    <name type="scientific">Pontibacter cellulosilyticus</name>
    <dbReference type="NCBI Taxonomy" id="1720253"/>
    <lineage>
        <taxon>Bacteria</taxon>
        <taxon>Pseudomonadati</taxon>
        <taxon>Bacteroidota</taxon>
        <taxon>Cytophagia</taxon>
        <taxon>Cytophagales</taxon>
        <taxon>Hymenobacteraceae</taxon>
        <taxon>Pontibacter</taxon>
    </lineage>
</organism>
<dbReference type="Proteomes" id="UP000603640">
    <property type="component" value="Unassembled WGS sequence"/>
</dbReference>
<dbReference type="Gene3D" id="2.40.160.50">
    <property type="entry name" value="membrane protein fhac: a member of the omp85/tpsb transporter family"/>
    <property type="match status" value="1"/>
</dbReference>
<dbReference type="SUPFAM" id="SSF82171">
    <property type="entry name" value="DPP6 N-terminal domain-like"/>
    <property type="match status" value="1"/>
</dbReference>
<evidence type="ECO:0000313" key="3">
    <source>
        <dbReference type="EMBL" id="MBC5993822.1"/>
    </source>
</evidence>
<gene>
    <name evidence="3" type="ORF">H8S84_13325</name>
</gene>
<dbReference type="InterPro" id="IPR011042">
    <property type="entry name" value="6-blade_b-propeller_TolB-like"/>
</dbReference>
<feature type="compositionally biased region" description="Basic and acidic residues" evidence="1">
    <location>
        <begin position="615"/>
        <end position="629"/>
    </location>
</feature>
<evidence type="ECO:0000256" key="1">
    <source>
        <dbReference type="SAM" id="MobiDB-lite"/>
    </source>
</evidence>
<dbReference type="RefSeq" id="WP_187067821.1">
    <property type="nucleotide sequence ID" value="NZ_JACRVF010000003.1"/>
</dbReference>
<keyword evidence="4" id="KW-1185">Reference proteome</keyword>
<reference evidence="3" key="1">
    <citation type="submission" date="2020-08" db="EMBL/GenBank/DDBJ databases">
        <title>Pontibacter sp. SD6 16S ribosomal RNA gene Genome sequencing and assembly.</title>
        <authorList>
            <person name="Kang M."/>
        </authorList>
    </citation>
    <scope>NUCLEOTIDE SEQUENCE</scope>
    <source>
        <strain evidence="3">SD6</strain>
    </source>
</reference>
<name>A0A923N8P1_9BACT</name>
<comment type="caution">
    <text evidence="3">The sequence shown here is derived from an EMBL/GenBank/DDBJ whole genome shotgun (WGS) entry which is preliminary data.</text>
</comment>
<proteinExistence type="predicted"/>
<feature type="signal peptide" evidence="2">
    <location>
        <begin position="1"/>
        <end position="23"/>
    </location>
</feature>
<accession>A0A923N8P1</accession>
<feature type="chain" id="PRO_5036880605" description="Translocation protein TolB" evidence="2">
    <location>
        <begin position="24"/>
        <end position="1061"/>
    </location>
</feature>
<dbReference type="AlphaFoldDB" id="A0A923N8P1"/>
<evidence type="ECO:0000313" key="4">
    <source>
        <dbReference type="Proteomes" id="UP000603640"/>
    </source>
</evidence>
<sequence length="1061" mass="120666">MRFYTRLLLLFVLCSLSVNTLQAQPGRDVFGKSRIQYKNFDWQLYSTQNFNIYFYSGGKETALNAAEYAEKELKRITSLIGYYPYSKVTLILYNTTTDLRQSNIGLDNEQYQIGGETLFMKNKIELAYEGTQTEFKRDLSYTLTELLLNDMMYGGSLKEALQSSYLLRLPDWFISGVSAYTAEGWSIRMDNYMRDMLLESKQNPQVFFTRDPQLTGQSIWNYIAERYGYTSIQNILNLTRITRDIEIGITSSLNIPYKRFLQDWRNYYLQINSSADNRLITMPEAARLFNKNKQNHRYSEPVLNPAGTLLAYAEMDNGNFNIIVQNVRTKKDRVVWRGGYKTMDQMVDYKLPVLAWRSNNQLGFIEARRGKMTLRQVDARDRYALLPFYENLTTPAVTLEQFAQVYDMNYSEDGQSIVVSALKDGQTDIFILTANGRLQKQLTKDIFDDIQPTFLRGGQGGIAFSSNRWVDTTGATLDATFASVVNNYDIFLLDAQGANLKQLTNTVASELRPRATEDGNLIYLGEASGIRSLYRYNLSTGTSTPLTNFMQGIDDYDYVSSNNTLAFVAKDRSRDFVYLLPNFTATTLDELPKTSRQIILETRVRAPQQSAATRKLLESESKKKKTARTEGEINIDNYQFSTEQKQVAKTDSTKASPIVARRPASNLQIAGPLDYDVRFSVHEIVTSVYADPQLGFGIVAGVNMSDLFENHHIRGSAFIRTDLETSRVWAEYMNLKNRVDLGMQFRRDIILTEVPETGAKLRFSKNEFSPTLVYPLSHSTSIRAQPKFVNTRFTFVNSFSTPDSITNFGGANIELVYDNSVTTGVNMREGTRMKAGILSLQGFDESAVSFSKFYVDLRHYQKLHRQIVLATRIGYGSFFGNSPKRFLIGGMDNWLLADDDEESEQNDILIQSPADLFYLEYATPLRGFSFNTRNGTKYLMANAELRIPIVQYLYSGPIPSGFFRNLQFTAFADAGSAYNGSNPFTGNNSINTRVVGGRRSPTEVDPFEITVINYRNPFLLGYGVGARTTLLGVYGKLDVAWGEEDYERKGPKFYITLGYDF</sequence>
<dbReference type="EMBL" id="JACRVF010000003">
    <property type="protein sequence ID" value="MBC5993822.1"/>
    <property type="molecule type" value="Genomic_DNA"/>
</dbReference>
<evidence type="ECO:0008006" key="5">
    <source>
        <dbReference type="Google" id="ProtNLM"/>
    </source>
</evidence>
<feature type="region of interest" description="Disordered" evidence="1">
    <location>
        <begin position="610"/>
        <end position="629"/>
    </location>
</feature>
<evidence type="ECO:0000256" key="2">
    <source>
        <dbReference type="SAM" id="SignalP"/>
    </source>
</evidence>
<keyword evidence="2" id="KW-0732">Signal</keyword>
<dbReference type="Gene3D" id="2.120.10.30">
    <property type="entry name" value="TolB, C-terminal domain"/>
    <property type="match status" value="2"/>
</dbReference>